<evidence type="ECO:0000256" key="1">
    <source>
        <dbReference type="ARBA" id="ARBA00007043"/>
    </source>
</evidence>
<name>A0A6J2E564_ZALCA</name>
<gene>
    <name evidence="5" type="primary">PAGE2B</name>
</gene>
<dbReference type="SMART" id="SM01379">
    <property type="entry name" value="GAGE"/>
    <property type="match status" value="1"/>
</dbReference>
<dbReference type="Proteomes" id="UP000515165">
    <property type="component" value="Chromosome X"/>
</dbReference>
<proteinExistence type="inferred from homology"/>
<accession>A0A6J2E564</accession>
<dbReference type="InterPro" id="IPR008625">
    <property type="entry name" value="GAGE_fam"/>
</dbReference>
<reference evidence="5" key="1">
    <citation type="submission" date="2025-08" db="UniProtKB">
        <authorList>
            <consortium name="RefSeq"/>
        </authorList>
    </citation>
    <scope>IDENTIFICATION</scope>
    <source>
        <tissue evidence="5">Blood</tissue>
    </source>
</reference>
<evidence type="ECO:0000256" key="2">
    <source>
        <dbReference type="SAM" id="MobiDB-lite"/>
    </source>
</evidence>
<dbReference type="Pfam" id="PF05831">
    <property type="entry name" value="GAGE"/>
    <property type="match status" value="1"/>
</dbReference>
<feature type="region of interest" description="Disordered" evidence="2">
    <location>
        <begin position="1"/>
        <end position="69"/>
    </location>
</feature>
<dbReference type="GeneID" id="113930773"/>
<dbReference type="InterPro" id="IPR031320">
    <property type="entry name" value="GAGE"/>
</dbReference>
<evidence type="ECO:0000313" key="4">
    <source>
        <dbReference type="Proteomes" id="UP000515165"/>
    </source>
</evidence>
<dbReference type="RefSeq" id="XP_027464049.1">
    <property type="nucleotide sequence ID" value="XM_027608248.1"/>
</dbReference>
<keyword evidence="4" id="KW-1185">Reference proteome</keyword>
<sequence>MSGHVQSRSQSKQRRNDQKSSQGIDIVVAQRRSDGQLKQKKAPFESQDIIPDQGKEDKGASGFEGPGLKADLWELAESNIWGEGQSQD</sequence>
<evidence type="ECO:0000259" key="3">
    <source>
        <dbReference type="SMART" id="SM01379"/>
    </source>
</evidence>
<feature type="domain" description="GAGE" evidence="3">
    <location>
        <begin position="1"/>
        <end position="88"/>
    </location>
</feature>
<evidence type="ECO:0000313" key="5">
    <source>
        <dbReference type="RefSeq" id="XP_027464049.1"/>
    </source>
</evidence>
<feature type="compositionally biased region" description="Polar residues" evidence="2">
    <location>
        <begin position="1"/>
        <end position="10"/>
    </location>
</feature>
<comment type="similarity">
    <text evidence="1">Belongs to the GAGE family.</text>
</comment>
<dbReference type="KEGG" id="zca:113930773"/>
<dbReference type="PANTHER" id="PTHR14047:SF1">
    <property type="entry name" value="P ANTIGEN FAMILY MEMBER 3"/>
    <property type="match status" value="1"/>
</dbReference>
<dbReference type="AlphaFoldDB" id="A0A6J2E564"/>
<organism evidence="4 5">
    <name type="scientific">Zalophus californianus</name>
    <name type="common">California sealion</name>
    <dbReference type="NCBI Taxonomy" id="9704"/>
    <lineage>
        <taxon>Eukaryota</taxon>
        <taxon>Metazoa</taxon>
        <taxon>Chordata</taxon>
        <taxon>Craniata</taxon>
        <taxon>Vertebrata</taxon>
        <taxon>Euteleostomi</taxon>
        <taxon>Mammalia</taxon>
        <taxon>Eutheria</taxon>
        <taxon>Laurasiatheria</taxon>
        <taxon>Carnivora</taxon>
        <taxon>Caniformia</taxon>
        <taxon>Pinnipedia</taxon>
        <taxon>Otariidae</taxon>
        <taxon>Zalophus</taxon>
    </lineage>
</organism>
<dbReference type="OrthoDB" id="9538520at2759"/>
<dbReference type="CTD" id="389860"/>
<protein>
    <submittedName>
        <fullName evidence="5">G antigen family E member 3</fullName>
    </submittedName>
</protein>
<dbReference type="PANTHER" id="PTHR14047">
    <property type="entry name" value="P ANTIGEN FAMILY MEMBER 5-RELATED"/>
    <property type="match status" value="1"/>
</dbReference>